<dbReference type="SUPFAM" id="SSF53822">
    <property type="entry name" value="Periplasmic binding protein-like I"/>
    <property type="match status" value="1"/>
</dbReference>
<name>A0A7Z7N6C2_9BURK</name>
<sequence>MRVLSRLTAKHAKVQSVIACHDTTTLQMTRILRRRMLAASALAAVGLSRATGASAVADRKFGIALVMKSVDDPFVVAMIDGATNYQRHYASQLDLTTSGTATETDTAGQIRLVEEMIVAKAAAIVIAPADSKALVPVAAKAVAAGIVVIAIDNPFDDAAEDAAQVSIPFVGPDSRKGARLVGQYLAQRLKPRDEVGVIEGAAAERNAEERTAGFREAMDAAGVKIVAVQAGDWSVSSGREIASSMLNAHPGIRALLCGNDNIAIGAAGVVRALGRSGRVYVTGYNNIGQIRPMLADGRVLATVEQFAARQAVFGIDVALKALVEGRKQRDLSPYIETPVQLVTKESA</sequence>
<dbReference type="InterPro" id="IPR028082">
    <property type="entry name" value="Peripla_BP_I"/>
</dbReference>
<organism evidence="5 6">
    <name type="scientific">Caballeronia arationis</name>
    <dbReference type="NCBI Taxonomy" id="1777142"/>
    <lineage>
        <taxon>Bacteria</taxon>
        <taxon>Pseudomonadati</taxon>
        <taxon>Pseudomonadota</taxon>
        <taxon>Betaproteobacteria</taxon>
        <taxon>Burkholderiales</taxon>
        <taxon>Burkholderiaceae</taxon>
        <taxon>Caballeronia</taxon>
    </lineage>
</organism>
<keyword evidence="3" id="KW-0732">Signal</keyword>
<dbReference type="GO" id="GO:0030246">
    <property type="term" value="F:carbohydrate binding"/>
    <property type="evidence" value="ECO:0007669"/>
    <property type="project" value="UniProtKB-ARBA"/>
</dbReference>
<dbReference type="EMBL" id="OCSU01000003">
    <property type="protein sequence ID" value="SOE88586.1"/>
    <property type="molecule type" value="Genomic_DNA"/>
</dbReference>
<proteinExistence type="inferred from homology"/>
<dbReference type="Gene3D" id="3.40.50.2300">
    <property type="match status" value="2"/>
</dbReference>
<dbReference type="PANTHER" id="PTHR46847">
    <property type="entry name" value="D-ALLOSE-BINDING PERIPLASMIC PROTEIN-RELATED"/>
    <property type="match status" value="1"/>
</dbReference>
<accession>A0A7Z7N6C2</accession>
<dbReference type="PANTHER" id="PTHR46847:SF1">
    <property type="entry name" value="D-ALLOSE-BINDING PERIPLASMIC PROTEIN-RELATED"/>
    <property type="match status" value="1"/>
</dbReference>
<feature type="domain" description="Periplasmic binding protein" evidence="4">
    <location>
        <begin position="63"/>
        <end position="323"/>
    </location>
</feature>
<keyword evidence="6" id="KW-1185">Reference proteome</keyword>
<comment type="similarity">
    <text evidence="2">Belongs to the bacterial solute-binding protein 2 family.</text>
</comment>
<dbReference type="AlphaFoldDB" id="A0A7Z7N6C2"/>
<evidence type="ECO:0000313" key="6">
    <source>
        <dbReference type="Proteomes" id="UP000219522"/>
    </source>
</evidence>
<protein>
    <submittedName>
        <fullName evidence="5">Monosaccharide ABC transporter substrate-binding protein, CUT2 family</fullName>
    </submittedName>
</protein>
<gene>
    <name evidence="5" type="ORF">SAMN05446927_7204</name>
</gene>
<evidence type="ECO:0000259" key="4">
    <source>
        <dbReference type="Pfam" id="PF13407"/>
    </source>
</evidence>
<comment type="subcellular location">
    <subcellularLocation>
        <location evidence="1">Cell envelope</location>
    </subcellularLocation>
</comment>
<evidence type="ECO:0000256" key="3">
    <source>
        <dbReference type="ARBA" id="ARBA00022729"/>
    </source>
</evidence>
<dbReference type="Pfam" id="PF13407">
    <property type="entry name" value="Peripla_BP_4"/>
    <property type="match status" value="1"/>
</dbReference>
<evidence type="ECO:0000256" key="1">
    <source>
        <dbReference type="ARBA" id="ARBA00004196"/>
    </source>
</evidence>
<dbReference type="GO" id="GO:0030313">
    <property type="term" value="C:cell envelope"/>
    <property type="evidence" value="ECO:0007669"/>
    <property type="project" value="UniProtKB-SubCell"/>
</dbReference>
<comment type="caution">
    <text evidence="5">The sequence shown here is derived from an EMBL/GenBank/DDBJ whole genome shotgun (WGS) entry which is preliminary data.</text>
</comment>
<dbReference type="InterPro" id="IPR025997">
    <property type="entry name" value="SBP_2_dom"/>
</dbReference>
<evidence type="ECO:0000256" key="2">
    <source>
        <dbReference type="ARBA" id="ARBA00007639"/>
    </source>
</evidence>
<reference evidence="5 6" key="1">
    <citation type="submission" date="2017-09" db="EMBL/GenBank/DDBJ databases">
        <authorList>
            <person name="Varghese N."/>
            <person name="Submissions S."/>
        </authorList>
    </citation>
    <scope>NUCLEOTIDE SEQUENCE [LARGE SCALE GENOMIC DNA]</scope>
    <source>
        <strain evidence="5 6">OK806</strain>
    </source>
</reference>
<evidence type="ECO:0000313" key="5">
    <source>
        <dbReference type="EMBL" id="SOE88586.1"/>
    </source>
</evidence>
<dbReference type="Proteomes" id="UP000219522">
    <property type="component" value="Unassembled WGS sequence"/>
</dbReference>